<keyword evidence="2" id="KW-0812">Transmembrane</keyword>
<dbReference type="Proteomes" id="UP000197781">
    <property type="component" value="Chromosome"/>
</dbReference>
<name>A0A220MH88_9BACL</name>
<sequence length="231" mass="24589">MSEVLPMRKQELLFGFGAGLIVATSIIGLLAPKQTAQAPAMTVDQMKVAAQELEMVVLTAEEYKQWQEEKKVNVQPAPGVPKAPVTPKVDQTVAPVTKQPQTPAVQSTTPAVSSVQKVIPPTNPVSKDGQPTPTVPNTQTPTSPNSVAPKAPTVEAPVADKKVSFTVPYKATAEDVAQILVKEGILPADNQFVAQLRASDKLNRIRVGTYEVSTAAKEADIVKLITTPPKK</sequence>
<feature type="region of interest" description="Disordered" evidence="1">
    <location>
        <begin position="97"/>
        <end position="154"/>
    </location>
</feature>
<gene>
    <name evidence="3" type="ORF">BP422_12640</name>
</gene>
<organism evidence="3 4">
    <name type="scientific">Brevibacillus formosus</name>
    <dbReference type="NCBI Taxonomy" id="54913"/>
    <lineage>
        <taxon>Bacteria</taxon>
        <taxon>Bacillati</taxon>
        <taxon>Bacillota</taxon>
        <taxon>Bacilli</taxon>
        <taxon>Bacillales</taxon>
        <taxon>Paenibacillaceae</taxon>
        <taxon>Brevibacillus</taxon>
    </lineage>
</organism>
<reference evidence="3 4" key="1">
    <citation type="submission" date="2016-11" db="EMBL/GenBank/DDBJ databases">
        <authorList>
            <person name="Jaros S."/>
            <person name="Januszkiewicz K."/>
            <person name="Wedrychowicz H."/>
        </authorList>
    </citation>
    <scope>NUCLEOTIDE SEQUENCE [LARGE SCALE GENOMIC DNA]</scope>
    <source>
        <strain evidence="3 4">NF2</strain>
    </source>
</reference>
<evidence type="ECO:0000256" key="1">
    <source>
        <dbReference type="SAM" id="MobiDB-lite"/>
    </source>
</evidence>
<feature type="compositionally biased region" description="Polar residues" evidence="1">
    <location>
        <begin position="98"/>
        <end position="116"/>
    </location>
</feature>
<dbReference type="AlphaFoldDB" id="A0A220MH88"/>
<proteinExistence type="predicted"/>
<dbReference type="EMBL" id="CP018145">
    <property type="protein sequence ID" value="ASJ54323.1"/>
    <property type="molecule type" value="Genomic_DNA"/>
</dbReference>
<keyword evidence="2" id="KW-0472">Membrane</keyword>
<feature type="transmembrane region" description="Helical" evidence="2">
    <location>
        <begin position="12"/>
        <end position="31"/>
    </location>
</feature>
<evidence type="ECO:0000256" key="2">
    <source>
        <dbReference type="SAM" id="Phobius"/>
    </source>
</evidence>
<evidence type="ECO:0000313" key="3">
    <source>
        <dbReference type="EMBL" id="ASJ54323.1"/>
    </source>
</evidence>
<keyword evidence="2" id="KW-1133">Transmembrane helix</keyword>
<accession>A0A220MH88</accession>
<evidence type="ECO:0000313" key="4">
    <source>
        <dbReference type="Proteomes" id="UP000197781"/>
    </source>
</evidence>
<dbReference type="KEGG" id="bfm:BP422_12640"/>
<dbReference type="RefSeq" id="WP_088908089.1">
    <property type="nucleotide sequence ID" value="NZ_CP018145.1"/>
</dbReference>
<protein>
    <submittedName>
        <fullName evidence="3">DNA polymerase III subunit gamma/tau</fullName>
    </submittedName>
</protein>
<feature type="compositionally biased region" description="Low complexity" evidence="1">
    <location>
        <begin position="130"/>
        <end position="147"/>
    </location>
</feature>
<dbReference type="Gene3D" id="3.30.1490.480">
    <property type="entry name" value="Endolytic murein transglycosylase"/>
    <property type="match status" value="1"/>
</dbReference>